<evidence type="ECO:0000256" key="1">
    <source>
        <dbReference type="SAM" id="SignalP"/>
    </source>
</evidence>
<protein>
    <submittedName>
        <fullName evidence="2">BQ2448_4363 protein</fullName>
    </submittedName>
</protein>
<evidence type="ECO:0000313" key="2">
    <source>
        <dbReference type="EMBL" id="SCV72826.1"/>
    </source>
</evidence>
<keyword evidence="3" id="KW-1185">Reference proteome</keyword>
<feature type="signal peptide" evidence="1">
    <location>
        <begin position="1"/>
        <end position="22"/>
    </location>
</feature>
<gene>
    <name evidence="2" type="ORF">BQ2448_4363</name>
</gene>
<keyword evidence="1" id="KW-0732">Signal</keyword>
<dbReference type="Proteomes" id="UP000198372">
    <property type="component" value="Unassembled WGS sequence"/>
</dbReference>
<proteinExistence type="predicted"/>
<name>A0A238FP06_9BASI</name>
<dbReference type="EMBL" id="FMSP01000009">
    <property type="protein sequence ID" value="SCV72826.1"/>
    <property type="molecule type" value="Genomic_DNA"/>
</dbReference>
<evidence type="ECO:0000313" key="3">
    <source>
        <dbReference type="Proteomes" id="UP000198372"/>
    </source>
</evidence>
<organism evidence="2 3">
    <name type="scientific">Microbotryum intermedium</name>
    <dbReference type="NCBI Taxonomy" id="269621"/>
    <lineage>
        <taxon>Eukaryota</taxon>
        <taxon>Fungi</taxon>
        <taxon>Dikarya</taxon>
        <taxon>Basidiomycota</taxon>
        <taxon>Pucciniomycotina</taxon>
        <taxon>Microbotryomycetes</taxon>
        <taxon>Microbotryales</taxon>
        <taxon>Microbotryaceae</taxon>
        <taxon>Microbotryum</taxon>
    </lineage>
</organism>
<feature type="chain" id="PRO_5012850752" evidence="1">
    <location>
        <begin position="23"/>
        <end position="150"/>
    </location>
</feature>
<dbReference type="AlphaFoldDB" id="A0A238FP06"/>
<sequence>MLFKNIAIAFGLLLSSPTSTLGASTADSTASELLGHLLSQPCTNFCAVKRNTSESCDVFKVDDIKSCSCAGGDHVMEGTKLLKEMDECIFKCALYAAQLGAIQTPKIRANAYPNWKAYKCKTCQAYGKENVEGGVGLAADGAWCQGGIID</sequence>
<reference evidence="3" key="1">
    <citation type="submission" date="2016-09" db="EMBL/GenBank/DDBJ databases">
        <authorList>
            <person name="Jeantristanb JTB J.-T."/>
            <person name="Ricardo R."/>
        </authorList>
    </citation>
    <scope>NUCLEOTIDE SEQUENCE [LARGE SCALE GENOMIC DNA]</scope>
</reference>
<accession>A0A238FP06</accession>